<organism evidence="1 2">
    <name type="scientific">Candidatus Berkelbacteria bacterium Athens1014_28</name>
    <dbReference type="NCBI Taxonomy" id="2017145"/>
    <lineage>
        <taxon>Bacteria</taxon>
        <taxon>Candidatus Berkelbacteria</taxon>
    </lineage>
</organism>
<gene>
    <name evidence="1" type="ORF">Athens101428_663</name>
</gene>
<name>A0A554LKY3_9BACT</name>
<protein>
    <submittedName>
        <fullName evidence="1">Uncharacterized protein</fullName>
    </submittedName>
</protein>
<evidence type="ECO:0000313" key="1">
    <source>
        <dbReference type="EMBL" id="TSC93530.1"/>
    </source>
</evidence>
<evidence type="ECO:0000313" key="2">
    <source>
        <dbReference type="Proteomes" id="UP000316495"/>
    </source>
</evidence>
<comment type="caution">
    <text evidence="1">The sequence shown here is derived from an EMBL/GenBank/DDBJ whole genome shotgun (WGS) entry which is preliminary data.</text>
</comment>
<dbReference type="AlphaFoldDB" id="A0A554LKY3"/>
<accession>A0A554LKY3</accession>
<dbReference type="Proteomes" id="UP000316495">
    <property type="component" value="Unassembled WGS sequence"/>
</dbReference>
<sequence>MNTSEIKKIFQTIQKNFHCPSCGSSYSYSDIHLINFSGNICFLRLICSCQTPVLASVAVASPKESNQIESKIETNELLEAMEAIDKISSINELINKK</sequence>
<dbReference type="EMBL" id="VMGN01000043">
    <property type="protein sequence ID" value="TSC93530.1"/>
    <property type="molecule type" value="Genomic_DNA"/>
</dbReference>
<proteinExistence type="predicted"/>
<reference evidence="1 2" key="1">
    <citation type="submission" date="2017-07" db="EMBL/GenBank/DDBJ databases">
        <title>Mechanisms for carbon and nitrogen cycling indicate functional differentiation within the Candidate Phyla Radiation.</title>
        <authorList>
            <person name="Danczak R.E."/>
            <person name="Johnston M.D."/>
            <person name="Kenah C."/>
            <person name="Slattery M."/>
            <person name="Wrighton K.C."/>
            <person name="Wilkins M.J."/>
        </authorList>
    </citation>
    <scope>NUCLEOTIDE SEQUENCE [LARGE SCALE GENOMIC DNA]</scope>
    <source>
        <strain evidence="1">Athens1014_28</strain>
    </source>
</reference>